<evidence type="ECO:0000313" key="2">
    <source>
        <dbReference type="Proteomes" id="UP001500596"/>
    </source>
</evidence>
<sequence length="163" mass="17746">MTGDRSVVLELTRLEATHLAGLVAQFAELLEDSGAASSTDPAVLRLVPDAYADDAGAAREFRELTERDLLERRRADAGIVLGSLSPAASFADADDPMEVVHLTLDADAVQAWLRALAAIRLVLANRLGIESEDDHDDEDPRFGIYDWLGYRLDGLVRAVENET</sequence>
<evidence type="ECO:0000313" key="1">
    <source>
        <dbReference type="EMBL" id="GAA1675129.1"/>
    </source>
</evidence>
<comment type="caution">
    <text evidence="1">The sequence shown here is derived from an EMBL/GenBank/DDBJ whole genome shotgun (WGS) entry which is preliminary data.</text>
</comment>
<name>A0ABN2GQK1_9MICO</name>
<protein>
    <recommendedName>
        <fullName evidence="3">DUF2017 domain-containing protein</fullName>
    </recommendedName>
</protein>
<dbReference type="InterPro" id="IPR018561">
    <property type="entry name" value="AosR"/>
</dbReference>
<reference evidence="1 2" key="1">
    <citation type="journal article" date="2019" name="Int. J. Syst. Evol. Microbiol.">
        <title>The Global Catalogue of Microorganisms (GCM) 10K type strain sequencing project: providing services to taxonomists for standard genome sequencing and annotation.</title>
        <authorList>
            <consortium name="The Broad Institute Genomics Platform"/>
            <consortium name="The Broad Institute Genome Sequencing Center for Infectious Disease"/>
            <person name="Wu L."/>
            <person name="Ma J."/>
        </authorList>
    </citation>
    <scope>NUCLEOTIDE SEQUENCE [LARGE SCALE GENOMIC DNA]</scope>
    <source>
        <strain evidence="1 2">JCM 15575</strain>
    </source>
</reference>
<dbReference type="Proteomes" id="UP001500596">
    <property type="component" value="Unassembled WGS sequence"/>
</dbReference>
<dbReference type="EMBL" id="BAAAPK010000001">
    <property type="protein sequence ID" value="GAA1675129.1"/>
    <property type="molecule type" value="Genomic_DNA"/>
</dbReference>
<keyword evidence="2" id="KW-1185">Reference proteome</keyword>
<accession>A0ABN2GQK1</accession>
<gene>
    <name evidence="1" type="ORF">GCM10009807_18980</name>
</gene>
<dbReference type="Pfam" id="PF09438">
    <property type="entry name" value="DUF2017"/>
    <property type="match status" value="1"/>
</dbReference>
<proteinExistence type="predicted"/>
<evidence type="ECO:0008006" key="3">
    <source>
        <dbReference type="Google" id="ProtNLM"/>
    </source>
</evidence>
<organism evidence="1 2">
    <name type="scientific">Microbacterium lacus</name>
    <dbReference type="NCBI Taxonomy" id="415217"/>
    <lineage>
        <taxon>Bacteria</taxon>
        <taxon>Bacillati</taxon>
        <taxon>Actinomycetota</taxon>
        <taxon>Actinomycetes</taxon>
        <taxon>Micrococcales</taxon>
        <taxon>Microbacteriaceae</taxon>
        <taxon>Microbacterium</taxon>
    </lineage>
</organism>
<dbReference type="RefSeq" id="WP_344053919.1">
    <property type="nucleotide sequence ID" value="NZ_BAAAPK010000001.1"/>
</dbReference>